<evidence type="ECO:0000256" key="2">
    <source>
        <dbReference type="ARBA" id="ARBA00023015"/>
    </source>
</evidence>
<feature type="region of interest" description="Disordered" evidence="6">
    <location>
        <begin position="1"/>
        <end position="43"/>
    </location>
</feature>
<sequence>MQTGGEGREFSMEDPFFSDREGVGKDAQKKVEDARQTVEDDAVREPPDWLPDGWIWEVRIGDDGEHYEYYICPVSGAEFRMKAEVLNYLFSEMDEQYVESMEAAAAHGMLHKTHDWLPQGWLLEIRLGGENMDKMYKFYVYPALAVRLFSKEDVLLYVKEMKISKCDTNGQCDTSSRENILAEVDFNPYGLPPGWVKEVVFRKSKEGTNGGMRKDPYYTDPISHYTFRSLKSAVRYLETKERPKLSFIQKSSVHEVYNFEKFADLHESLRKRLLPKGGKSDMTTASSSKSTLSSRGVKINYHEKTLYGSESIDTSTDSVSPNEHKELKKKSMKTTRKETDSSKTIKRPRGRPPKVAKQTGGDTNGRDHHI</sequence>
<organism evidence="8 9">
    <name type="scientific">Hordeum vulgare subsp. vulgare</name>
    <name type="common">Domesticated barley</name>
    <dbReference type="NCBI Taxonomy" id="112509"/>
    <lineage>
        <taxon>Eukaryota</taxon>
        <taxon>Viridiplantae</taxon>
        <taxon>Streptophyta</taxon>
        <taxon>Embryophyta</taxon>
        <taxon>Tracheophyta</taxon>
        <taxon>Spermatophyta</taxon>
        <taxon>Magnoliopsida</taxon>
        <taxon>Liliopsida</taxon>
        <taxon>Poales</taxon>
        <taxon>Poaceae</taxon>
        <taxon>BOP clade</taxon>
        <taxon>Pooideae</taxon>
        <taxon>Triticodae</taxon>
        <taxon>Triticeae</taxon>
        <taxon>Hordeinae</taxon>
        <taxon>Hordeum</taxon>
    </lineage>
</organism>
<dbReference type="AlphaFoldDB" id="A0A8I6WQJ9"/>
<feature type="domain" description="MBD" evidence="7">
    <location>
        <begin position="40"/>
        <end position="110"/>
    </location>
</feature>
<comment type="subcellular location">
    <subcellularLocation>
        <location evidence="1">Nucleus</location>
    </subcellularLocation>
</comment>
<evidence type="ECO:0000256" key="5">
    <source>
        <dbReference type="ARBA" id="ARBA00023242"/>
    </source>
</evidence>
<dbReference type="Gramene" id="HORVU.MOREX.r2.2HG0086320.1">
    <property type="protein sequence ID" value="HORVU.MOREX.r2.2HG0086320.1"/>
    <property type="gene ID" value="HORVU.MOREX.r2.2HG0086320"/>
</dbReference>
<dbReference type="PANTHER" id="PTHR34067">
    <property type="entry name" value="OS04G0193200 PROTEIN"/>
    <property type="match status" value="1"/>
</dbReference>
<keyword evidence="5" id="KW-0539">Nucleus</keyword>
<reference evidence="8" key="3">
    <citation type="submission" date="2022-01" db="UniProtKB">
        <authorList>
            <consortium name="EnsemblPlants"/>
        </authorList>
    </citation>
    <scope>IDENTIFICATION</scope>
    <source>
        <strain evidence="8">subsp. vulgare</strain>
    </source>
</reference>
<evidence type="ECO:0000259" key="7">
    <source>
        <dbReference type="PROSITE" id="PS50982"/>
    </source>
</evidence>
<dbReference type="PROSITE" id="PS50982">
    <property type="entry name" value="MBD"/>
    <property type="match status" value="2"/>
</dbReference>
<feature type="compositionally biased region" description="Low complexity" evidence="6">
    <location>
        <begin position="283"/>
        <end position="294"/>
    </location>
</feature>
<dbReference type="GO" id="GO:0005634">
    <property type="term" value="C:nucleus"/>
    <property type="evidence" value="ECO:0007669"/>
    <property type="project" value="UniProtKB-SubCell"/>
</dbReference>
<evidence type="ECO:0000256" key="4">
    <source>
        <dbReference type="ARBA" id="ARBA00023163"/>
    </source>
</evidence>
<accession>A0A8I6WQJ9</accession>
<dbReference type="InterPro" id="IPR016177">
    <property type="entry name" value="DNA-bd_dom_sf"/>
</dbReference>
<dbReference type="SMR" id="A0A8I6WQJ9"/>
<dbReference type="PANTHER" id="PTHR34067:SF25">
    <property type="entry name" value="OS04G0193200 PROTEIN"/>
    <property type="match status" value="1"/>
</dbReference>
<evidence type="ECO:0000256" key="6">
    <source>
        <dbReference type="SAM" id="MobiDB-lite"/>
    </source>
</evidence>
<evidence type="ECO:0000313" key="8">
    <source>
        <dbReference type="EnsemblPlants" id="HORVU.MOREX.r3.2HG0105110.1"/>
    </source>
</evidence>
<feature type="domain" description="MBD" evidence="7">
    <location>
        <begin position="181"/>
        <end position="264"/>
    </location>
</feature>
<keyword evidence="4" id="KW-0804">Transcription</keyword>
<name>A0A8I6WQJ9_HORVV</name>
<feature type="compositionally biased region" description="Basic residues" evidence="6">
    <location>
        <begin position="344"/>
        <end position="354"/>
    </location>
</feature>
<reference evidence="8" key="2">
    <citation type="submission" date="2020-10" db="EMBL/GenBank/DDBJ databases">
        <authorList>
            <person name="Scholz U."/>
            <person name="Mascher M."/>
            <person name="Fiebig A."/>
        </authorList>
    </citation>
    <scope>NUCLEOTIDE SEQUENCE [LARGE SCALE GENOMIC DNA]</scope>
    <source>
        <strain evidence="8">cv. Morex</strain>
    </source>
</reference>
<keyword evidence="9" id="KW-1185">Reference proteome</keyword>
<keyword evidence="3" id="KW-0238">DNA-binding</keyword>
<dbReference type="Gramene" id="HORVU.MOREX.r3.2HG0105110.1">
    <property type="protein sequence ID" value="HORVU.MOREX.r3.2HG0105110.1"/>
    <property type="gene ID" value="HORVU.MOREX.r3.2HG0105110"/>
</dbReference>
<dbReference type="Gene3D" id="3.30.890.10">
    <property type="entry name" value="Methyl-cpg-binding Protein 2, Chain A"/>
    <property type="match status" value="3"/>
</dbReference>
<proteinExistence type="predicted"/>
<dbReference type="GO" id="GO:0003677">
    <property type="term" value="F:DNA binding"/>
    <property type="evidence" value="ECO:0007669"/>
    <property type="project" value="UniProtKB-KW"/>
</dbReference>
<keyword evidence="2" id="KW-0805">Transcription regulation</keyword>
<feature type="region of interest" description="Disordered" evidence="6">
    <location>
        <begin position="275"/>
        <end position="296"/>
    </location>
</feature>
<feature type="region of interest" description="Disordered" evidence="6">
    <location>
        <begin position="311"/>
        <end position="370"/>
    </location>
</feature>
<dbReference type="EnsemblPlants" id="HORVU.MOREX.r3.2HG0105110.1">
    <property type="protein sequence ID" value="HORVU.MOREX.r3.2HG0105110.1"/>
    <property type="gene ID" value="HORVU.MOREX.r3.2HG0105110"/>
</dbReference>
<evidence type="ECO:0000256" key="3">
    <source>
        <dbReference type="ARBA" id="ARBA00023125"/>
    </source>
</evidence>
<reference evidence="9" key="1">
    <citation type="journal article" date="2012" name="Nature">
        <title>A physical, genetic and functional sequence assembly of the barley genome.</title>
        <authorList>
            <consortium name="The International Barley Genome Sequencing Consortium"/>
            <person name="Mayer K.F."/>
            <person name="Waugh R."/>
            <person name="Brown J.W."/>
            <person name="Schulman A."/>
            <person name="Langridge P."/>
            <person name="Platzer M."/>
            <person name="Fincher G.B."/>
            <person name="Muehlbauer G.J."/>
            <person name="Sato K."/>
            <person name="Close T.J."/>
            <person name="Wise R.P."/>
            <person name="Stein N."/>
        </authorList>
    </citation>
    <scope>NUCLEOTIDE SEQUENCE [LARGE SCALE GENOMIC DNA]</scope>
    <source>
        <strain evidence="9">cv. Morex</strain>
    </source>
</reference>
<dbReference type="InterPro" id="IPR001739">
    <property type="entry name" value="Methyl_CpG_DNA-bd"/>
</dbReference>
<feature type="compositionally biased region" description="Polar residues" evidence="6">
    <location>
        <begin position="311"/>
        <end position="321"/>
    </location>
</feature>
<dbReference type="InterPro" id="IPR038945">
    <property type="entry name" value="MBD13-like"/>
</dbReference>
<evidence type="ECO:0000256" key="1">
    <source>
        <dbReference type="ARBA" id="ARBA00004123"/>
    </source>
</evidence>
<dbReference type="Proteomes" id="UP000011116">
    <property type="component" value="Chromosome 2H"/>
</dbReference>
<protein>
    <recommendedName>
        <fullName evidence="7">MBD domain-containing protein</fullName>
    </recommendedName>
</protein>
<dbReference type="SUPFAM" id="SSF54171">
    <property type="entry name" value="DNA-binding domain"/>
    <property type="match status" value="3"/>
</dbReference>
<evidence type="ECO:0000313" key="9">
    <source>
        <dbReference type="Proteomes" id="UP000011116"/>
    </source>
</evidence>